<keyword evidence="1" id="KW-0812">Transmembrane</keyword>
<keyword evidence="1" id="KW-0472">Membrane</keyword>
<name>I7Z739_9GAMM</name>
<keyword evidence="3" id="KW-1185">Reference proteome</keyword>
<accession>I7Z739</accession>
<reference evidence="2 3" key="1">
    <citation type="journal article" date="2012" name="J. Bacteriol.">
        <title>Genome Sequence of n-Alkane-Degrading Hydrocarboniphaga effusa Strain AP103T (ATCC BAA-332T).</title>
        <authorList>
            <person name="Chang H.K."/>
            <person name="Zylstra G.J."/>
            <person name="Chae J.C."/>
        </authorList>
    </citation>
    <scope>NUCLEOTIDE SEQUENCE [LARGE SCALE GENOMIC DNA]</scope>
    <source>
        <strain evidence="2 3">AP103</strain>
    </source>
</reference>
<evidence type="ECO:0000313" key="2">
    <source>
        <dbReference type="EMBL" id="EIT67594.1"/>
    </source>
</evidence>
<dbReference type="OrthoDB" id="5298497at2"/>
<dbReference type="PANTHER" id="PTHR34351:SF1">
    <property type="entry name" value="SLR1927 PROTEIN"/>
    <property type="match status" value="1"/>
</dbReference>
<dbReference type="Proteomes" id="UP000003704">
    <property type="component" value="Unassembled WGS sequence"/>
</dbReference>
<dbReference type="STRING" id="1172194.WQQ_40290"/>
<organism evidence="2 3">
    <name type="scientific">Hydrocarboniphaga effusa AP103</name>
    <dbReference type="NCBI Taxonomy" id="1172194"/>
    <lineage>
        <taxon>Bacteria</taxon>
        <taxon>Pseudomonadati</taxon>
        <taxon>Pseudomonadota</taxon>
        <taxon>Gammaproteobacteria</taxon>
        <taxon>Nevskiales</taxon>
        <taxon>Nevskiaceae</taxon>
        <taxon>Hydrocarboniphaga</taxon>
    </lineage>
</organism>
<protein>
    <submittedName>
        <fullName evidence="2">Uncharacterized protein</fullName>
    </submittedName>
</protein>
<dbReference type="EMBL" id="AKGD01000004">
    <property type="protein sequence ID" value="EIT67594.1"/>
    <property type="molecule type" value="Genomic_DNA"/>
</dbReference>
<keyword evidence="1" id="KW-1133">Transmembrane helix</keyword>
<sequence length="344" mass="37800">MRGGRLQHPLLGLRARAELWGQRRAGAFRREAQVERRRIYILPTRFGAGFALMTLVMLVAAINYSNSMAFALTFLLAALGLVSMHHTHANLVGVSLRSLGGTSGHAVFAGDEAPLQFIASNPSLAPRLSLELRWPAQTDGVRHDLPAQDSTSFALRLPTTRRGRLQAPKLRLSTQAPLGLFEAWTWLAVDARLLVYPKPAAAGRLPPPWSQGQLMSPLPRIGSEDFAGFRDYVPGDSPRLIHWKSLPRTGRALVQRFDDGVASEIWLDWQALEDLDTEQRLSQLTRWVLDADASGSRYGLRLPGFALPPNAGAAHLGLCLEALALFDERSDGRSDARDAGRGPR</sequence>
<evidence type="ECO:0000313" key="3">
    <source>
        <dbReference type="Proteomes" id="UP000003704"/>
    </source>
</evidence>
<dbReference type="PANTHER" id="PTHR34351">
    <property type="entry name" value="SLR1927 PROTEIN-RELATED"/>
    <property type="match status" value="1"/>
</dbReference>
<dbReference type="RefSeq" id="WP_007186964.1">
    <property type="nucleotide sequence ID" value="NZ_AKGD01000004.1"/>
</dbReference>
<comment type="caution">
    <text evidence="2">The sequence shown here is derived from an EMBL/GenBank/DDBJ whole genome shotgun (WGS) entry which is preliminary data.</text>
</comment>
<gene>
    <name evidence="2" type="ORF">WQQ_40290</name>
</gene>
<feature type="transmembrane region" description="Helical" evidence="1">
    <location>
        <begin position="39"/>
        <end position="62"/>
    </location>
</feature>
<evidence type="ECO:0000256" key="1">
    <source>
        <dbReference type="SAM" id="Phobius"/>
    </source>
</evidence>
<dbReference type="AlphaFoldDB" id="I7Z739"/>
<proteinExistence type="predicted"/>